<dbReference type="PROSITE" id="PS50801">
    <property type="entry name" value="STAS"/>
    <property type="match status" value="1"/>
</dbReference>
<name>A0A8J3QG60_9ACTN</name>
<evidence type="ECO:0000259" key="3">
    <source>
        <dbReference type="PROSITE" id="PS50801"/>
    </source>
</evidence>
<dbReference type="Pfam" id="PF01740">
    <property type="entry name" value="STAS"/>
    <property type="match status" value="1"/>
</dbReference>
<protein>
    <recommendedName>
        <fullName evidence="2">Anti-sigma factor antagonist</fullName>
    </recommendedName>
</protein>
<dbReference type="Proteomes" id="UP000612899">
    <property type="component" value="Unassembled WGS sequence"/>
</dbReference>
<reference evidence="4" key="1">
    <citation type="submission" date="2021-01" db="EMBL/GenBank/DDBJ databases">
        <title>Whole genome shotgun sequence of Rhizocola hellebori NBRC 109834.</title>
        <authorList>
            <person name="Komaki H."/>
            <person name="Tamura T."/>
        </authorList>
    </citation>
    <scope>NUCLEOTIDE SEQUENCE</scope>
    <source>
        <strain evidence="4">NBRC 109834</strain>
    </source>
</reference>
<keyword evidence="5" id="KW-1185">Reference proteome</keyword>
<evidence type="ECO:0000313" key="4">
    <source>
        <dbReference type="EMBL" id="GIH10353.1"/>
    </source>
</evidence>
<proteinExistence type="inferred from homology"/>
<evidence type="ECO:0000256" key="2">
    <source>
        <dbReference type="RuleBase" id="RU003749"/>
    </source>
</evidence>
<feature type="domain" description="STAS" evidence="3">
    <location>
        <begin position="9"/>
        <end position="116"/>
    </location>
</feature>
<dbReference type="EMBL" id="BONY01000092">
    <property type="protein sequence ID" value="GIH10353.1"/>
    <property type="molecule type" value="Genomic_DNA"/>
</dbReference>
<evidence type="ECO:0000256" key="1">
    <source>
        <dbReference type="ARBA" id="ARBA00009013"/>
    </source>
</evidence>
<evidence type="ECO:0000313" key="5">
    <source>
        <dbReference type="Proteomes" id="UP000612899"/>
    </source>
</evidence>
<dbReference type="SUPFAM" id="SSF52091">
    <property type="entry name" value="SpoIIaa-like"/>
    <property type="match status" value="1"/>
</dbReference>
<organism evidence="4 5">
    <name type="scientific">Rhizocola hellebori</name>
    <dbReference type="NCBI Taxonomy" id="1392758"/>
    <lineage>
        <taxon>Bacteria</taxon>
        <taxon>Bacillati</taxon>
        <taxon>Actinomycetota</taxon>
        <taxon>Actinomycetes</taxon>
        <taxon>Micromonosporales</taxon>
        <taxon>Micromonosporaceae</taxon>
        <taxon>Rhizocola</taxon>
    </lineage>
</organism>
<dbReference type="InterPro" id="IPR002645">
    <property type="entry name" value="STAS_dom"/>
</dbReference>
<dbReference type="NCBIfam" id="TIGR00377">
    <property type="entry name" value="ant_ant_sig"/>
    <property type="match status" value="1"/>
</dbReference>
<dbReference type="RefSeq" id="WP_203914068.1">
    <property type="nucleotide sequence ID" value="NZ_BONY01000092.1"/>
</dbReference>
<sequence length="119" mass="12592">MDRFELVNVQVEQFADPPAAIVRVKGELDFATTPCLVEALAQLPAETNLIFDFSELHFCDSSGLGALIAAYKTATAAGAKTYLAGLTPTVLTAVKVTMLDELFPMRDTAQAALAEVSAA</sequence>
<comment type="similarity">
    <text evidence="1 2">Belongs to the anti-sigma-factor antagonist family.</text>
</comment>
<dbReference type="CDD" id="cd07043">
    <property type="entry name" value="STAS_anti-anti-sigma_factors"/>
    <property type="match status" value="1"/>
</dbReference>
<comment type="caution">
    <text evidence="4">The sequence shown here is derived from an EMBL/GenBank/DDBJ whole genome shotgun (WGS) entry which is preliminary data.</text>
</comment>
<dbReference type="Gene3D" id="3.30.750.24">
    <property type="entry name" value="STAS domain"/>
    <property type="match status" value="1"/>
</dbReference>
<dbReference type="InterPro" id="IPR003658">
    <property type="entry name" value="Anti-sigma_ant"/>
</dbReference>
<dbReference type="AlphaFoldDB" id="A0A8J3QG60"/>
<gene>
    <name evidence="4" type="primary">arsI</name>
    <name evidence="4" type="ORF">Rhe02_84200</name>
</gene>
<dbReference type="GO" id="GO:0043856">
    <property type="term" value="F:anti-sigma factor antagonist activity"/>
    <property type="evidence" value="ECO:0007669"/>
    <property type="project" value="InterPro"/>
</dbReference>
<dbReference type="InterPro" id="IPR036513">
    <property type="entry name" value="STAS_dom_sf"/>
</dbReference>
<dbReference type="PANTHER" id="PTHR33495">
    <property type="entry name" value="ANTI-SIGMA FACTOR ANTAGONIST TM_1081-RELATED-RELATED"/>
    <property type="match status" value="1"/>
</dbReference>
<accession>A0A8J3QG60</accession>